<comment type="caution">
    <text evidence="1">The sequence shown here is derived from an EMBL/GenBank/DDBJ whole genome shotgun (WGS) entry which is preliminary data.</text>
</comment>
<dbReference type="AlphaFoldDB" id="A0A1U7HGK5"/>
<dbReference type="Proteomes" id="UP000185984">
    <property type="component" value="Unassembled WGS sequence"/>
</dbReference>
<protein>
    <recommendedName>
        <fullName evidence="3">Transposase</fullName>
    </recommendedName>
</protein>
<name>A0A1U7HGK5_9CHRO</name>
<evidence type="ECO:0008006" key="3">
    <source>
        <dbReference type="Google" id="ProtNLM"/>
    </source>
</evidence>
<dbReference type="EMBL" id="MRCC01000019">
    <property type="protein sequence ID" value="OKH22681.1"/>
    <property type="molecule type" value="Genomic_DNA"/>
</dbReference>
<evidence type="ECO:0000313" key="2">
    <source>
        <dbReference type="Proteomes" id="UP000185984"/>
    </source>
</evidence>
<keyword evidence="2" id="KW-1185">Reference proteome</keyword>
<accession>A0A1U7HGK5</accession>
<organism evidence="1 2">
    <name type="scientific">Chroogloeocystis siderophila 5.2 s.c.1</name>
    <dbReference type="NCBI Taxonomy" id="247279"/>
    <lineage>
        <taxon>Bacteria</taxon>
        <taxon>Bacillati</taxon>
        <taxon>Cyanobacteriota</taxon>
        <taxon>Cyanophyceae</taxon>
        <taxon>Oscillatoriophycideae</taxon>
        <taxon>Chroococcales</taxon>
        <taxon>Chroococcaceae</taxon>
        <taxon>Chroogloeocystis</taxon>
    </lineage>
</organism>
<sequence>MNPLEERNAASSNSCNGKDLLCAVINPKRARDFAKACGRRLLQAGKAKKIALIASAHTLLGILNALVKQQVSWKDPAALDSSPLPLPGKRG</sequence>
<evidence type="ECO:0000313" key="1">
    <source>
        <dbReference type="EMBL" id="OKH22681.1"/>
    </source>
</evidence>
<reference evidence="1 2" key="1">
    <citation type="submission" date="2016-11" db="EMBL/GenBank/DDBJ databases">
        <title>Draft Genome Sequences of Nine Cyanobacterial Strains from Diverse Habitats.</title>
        <authorList>
            <person name="Zhu T."/>
            <person name="Hou S."/>
            <person name="Lu X."/>
            <person name="Hess W.R."/>
        </authorList>
    </citation>
    <scope>NUCLEOTIDE SEQUENCE [LARGE SCALE GENOMIC DNA]</scope>
    <source>
        <strain evidence="1 2">5.2 s.c.1</strain>
    </source>
</reference>
<gene>
    <name evidence="1" type="ORF">NIES1031_19710</name>
</gene>
<proteinExistence type="predicted"/>